<dbReference type="Proteomes" id="UP000549695">
    <property type="component" value="Unassembled WGS sequence"/>
</dbReference>
<evidence type="ECO:0000256" key="1">
    <source>
        <dbReference type="ARBA" id="ARBA00009009"/>
    </source>
</evidence>
<keyword evidence="10" id="KW-1185">Reference proteome</keyword>
<evidence type="ECO:0000259" key="8">
    <source>
        <dbReference type="Pfam" id="PF13354"/>
    </source>
</evidence>
<dbReference type="PROSITE" id="PS00146">
    <property type="entry name" value="BETA_LACTAMASE_A"/>
    <property type="match status" value="1"/>
</dbReference>
<evidence type="ECO:0000256" key="2">
    <source>
        <dbReference type="ARBA" id="ARBA00012865"/>
    </source>
</evidence>
<dbReference type="PANTHER" id="PTHR35333">
    <property type="entry name" value="BETA-LACTAMASE"/>
    <property type="match status" value="1"/>
</dbReference>
<evidence type="ECO:0000256" key="5">
    <source>
        <dbReference type="ARBA" id="ARBA00023251"/>
    </source>
</evidence>
<dbReference type="InterPro" id="IPR023650">
    <property type="entry name" value="Beta-lactam_class-A_AS"/>
</dbReference>
<dbReference type="GO" id="GO:0046677">
    <property type="term" value="P:response to antibiotic"/>
    <property type="evidence" value="ECO:0007669"/>
    <property type="project" value="UniProtKB-UniRule"/>
</dbReference>
<protein>
    <recommendedName>
        <fullName evidence="3 6">Beta-lactamase</fullName>
        <ecNumber evidence="2 6">3.5.2.6</ecNumber>
    </recommendedName>
</protein>
<gene>
    <name evidence="9" type="ORF">HDA37_002478</name>
</gene>
<comment type="catalytic activity">
    <reaction evidence="6">
        <text>a beta-lactam + H2O = a substituted beta-amino acid</text>
        <dbReference type="Rhea" id="RHEA:20401"/>
        <dbReference type="ChEBI" id="CHEBI:15377"/>
        <dbReference type="ChEBI" id="CHEBI:35627"/>
        <dbReference type="ChEBI" id="CHEBI:140347"/>
        <dbReference type="EC" id="3.5.2.6"/>
    </reaction>
</comment>
<feature type="domain" description="Beta-lactamase class A catalytic" evidence="8">
    <location>
        <begin position="61"/>
        <end position="276"/>
    </location>
</feature>
<proteinExistence type="inferred from homology"/>
<evidence type="ECO:0000256" key="6">
    <source>
        <dbReference type="RuleBase" id="RU361140"/>
    </source>
</evidence>
<dbReference type="InterPro" id="IPR045155">
    <property type="entry name" value="Beta-lactam_cat"/>
</dbReference>
<comment type="similarity">
    <text evidence="1 6">Belongs to the class-A beta-lactamase family.</text>
</comment>
<reference evidence="9 10" key="1">
    <citation type="submission" date="2020-07" db="EMBL/GenBank/DDBJ databases">
        <title>Sequencing the genomes of 1000 actinobacteria strains.</title>
        <authorList>
            <person name="Klenk H.-P."/>
        </authorList>
    </citation>
    <scope>NUCLEOTIDE SEQUENCE [LARGE SCALE GENOMIC DNA]</scope>
    <source>
        <strain evidence="9 10">DSM 44749</strain>
    </source>
</reference>
<dbReference type="GO" id="GO:0030655">
    <property type="term" value="P:beta-lactam antibiotic catabolic process"/>
    <property type="evidence" value="ECO:0007669"/>
    <property type="project" value="InterPro"/>
</dbReference>
<dbReference type="GO" id="GO:0008800">
    <property type="term" value="F:beta-lactamase activity"/>
    <property type="evidence" value="ECO:0007669"/>
    <property type="project" value="UniProtKB-UniRule"/>
</dbReference>
<dbReference type="InterPro" id="IPR000871">
    <property type="entry name" value="Beta-lactam_class-A"/>
</dbReference>
<dbReference type="PRINTS" id="PR00118">
    <property type="entry name" value="BLACTAMASEA"/>
</dbReference>
<organism evidence="9 10">
    <name type="scientific">Pseudonocardia alni</name>
    <name type="common">Amycolata alni</name>
    <dbReference type="NCBI Taxonomy" id="33907"/>
    <lineage>
        <taxon>Bacteria</taxon>
        <taxon>Bacillati</taxon>
        <taxon>Actinomycetota</taxon>
        <taxon>Actinomycetes</taxon>
        <taxon>Pseudonocardiales</taxon>
        <taxon>Pseudonocardiaceae</taxon>
        <taxon>Pseudonocardia</taxon>
    </lineage>
</organism>
<dbReference type="AlphaFoldDB" id="A0A852VZH2"/>
<evidence type="ECO:0000256" key="7">
    <source>
        <dbReference type="SAM" id="SignalP"/>
    </source>
</evidence>
<dbReference type="RefSeq" id="WP_179761176.1">
    <property type="nucleotide sequence ID" value="NZ_BAAAJZ010000001.1"/>
</dbReference>
<dbReference type="Pfam" id="PF13354">
    <property type="entry name" value="Beta-lactamase2"/>
    <property type="match status" value="1"/>
</dbReference>
<dbReference type="SUPFAM" id="SSF56601">
    <property type="entry name" value="beta-lactamase/transpeptidase-like"/>
    <property type="match status" value="1"/>
</dbReference>
<comment type="caution">
    <text evidence="9">The sequence shown here is derived from an EMBL/GenBank/DDBJ whole genome shotgun (WGS) entry which is preliminary data.</text>
</comment>
<feature type="signal peptide" evidence="7">
    <location>
        <begin position="1"/>
        <end position="26"/>
    </location>
</feature>
<keyword evidence="7" id="KW-0732">Signal</keyword>
<evidence type="ECO:0000313" key="9">
    <source>
        <dbReference type="EMBL" id="NYG02193.1"/>
    </source>
</evidence>
<dbReference type="Gene3D" id="3.40.710.10">
    <property type="entry name" value="DD-peptidase/beta-lactamase superfamily"/>
    <property type="match status" value="1"/>
</dbReference>
<dbReference type="EMBL" id="JACCCZ010000001">
    <property type="protein sequence ID" value="NYG02193.1"/>
    <property type="molecule type" value="Genomic_DNA"/>
</dbReference>
<name>A0A852VZH2_PSEA5</name>
<sequence length="304" mass="31138">MTITRRSLLLAGAALGGAALTGCAPAAPPAPATPAPADPGAGSAPIPALADVEREYARTIGVHVLDTGTGAAAGHRDGDRFLMCSVVKALMAGFVLHRSLSEPGLLDRPVRYGRADLLEYAPVTTRNLAAGMTVAQLCEAAVTVSDNTAHNLLLREVGSPAELTAWLRTTGHTVTRSDRAETALNDRDGERDTSTPAALASTLRTLVLGDALPPAQRDRLTGWLRANTTGDRQIRAAVPAGWTVGDKTGSGPLGERNDSGVLYPPDGAPLVLTVFTVPADPADTARGEAAVAAAARAAIAALRG</sequence>
<dbReference type="EC" id="3.5.2.6" evidence="2 6"/>
<keyword evidence="5 6" id="KW-0046">Antibiotic resistance</keyword>
<dbReference type="InterPro" id="IPR012338">
    <property type="entry name" value="Beta-lactam/transpept-like"/>
</dbReference>
<dbReference type="PROSITE" id="PS51257">
    <property type="entry name" value="PROKAR_LIPOPROTEIN"/>
    <property type="match status" value="1"/>
</dbReference>
<keyword evidence="4 6" id="KW-0378">Hydrolase</keyword>
<dbReference type="GeneID" id="98052238"/>
<evidence type="ECO:0000313" key="10">
    <source>
        <dbReference type="Proteomes" id="UP000549695"/>
    </source>
</evidence>
<feature type="chain" id="PRO_5032735403" description="Beta-lactamase" evidence="7">
    <location>
        <begin position="27"/>
        <end position="304"/>
    </location>
</feature>
<dbReference type="PANTHER" id="PTHR35333:SF3">
    <property type="entry name" value="BETA-LACTAMASE-TYPE TRANSPEPTIDASE FOLD CONTAINING PROTEIN"/>
    <property type="match status" value="1"/>
</dbReference>
<accession>A0A852VZH2</accession>
<dbReference type="InterPro" id="IPR006311">
    <property type="entry name" value="TAT_signal"/>
</dbReference>
<dbReference type="PROSITE" id="PS51318">
    <property type="entry name" value="TAT"/>
    <property type="match status" value="1"/>
</dbReference>
<evidence type="ECO:0000256" key="4">
    <source>
        <dbReference type="ARBA" id="ARBA00022801"/>
    </source>
</evidence>
<dbReference type="NCBIfam" id="NF033103">
    <property type="entry name" value="bla_class_A"/>
    <property type="match status" value="1"/>
</dbReference>
<evidence type="ECO:0000256" key="3">
    <source>
        <dbReference type="ARBA" id="ARBA00018879"/>
    </source>
</evidence>